<dbReference type="InterPro" id="IPR003154">
    <property type="entry name" value="S1/P1nuclease"/>
</dbReference>
<evidence type="ECO:0000313" key="10">
    <source>
        <dbReference type="Proteomes" id="UP000697995"/>
    </source>
</evidence>
<keyword evidence="5" id="KW-1015">Disulfide bond</keyword>
<dbReference type="SUPFAM" id="SSF48537">
    <property type="entry name" value="Phospholipase C/P1 nuclease"/>
    <property type="match status" value="1"/>
</dbReference>
<accession>A0ABS1D0V1</accession>
<gene>
    <name evidence="9" type="ORF">CKO45_18270</name>
</gene>
<dbReference type="RefSeq" id="WP_133221290.1">
    <property type="nucleotide sequence ID" value="NZ_NRSG01000153.1"/>
</dbReference>
<reference evidence="9 10" key="1">
    <citation type="journal article" date="2020" name="Microorganisms">
        <title>Osmotic Adaptation and Compatible Solute Biosynthesis of Phototrophic Bacteria as Revealed from Genome Analyses.</title>
        <authorList>
            <person name="Imhoff J.F."/>
            <person name="Rahn T."/>
            <person name="Kunzel S."/>
            <person name="Keller A."/>
            <person name="Neulinger S.C."/>
        </authorList>
    </citation>
    <scope>NUCLEOTIDE SEQUENCE [LARGE SCALE GENOMIC DNA]</scope>
    <source>
        <strain evidence="9 10">DSM 15382</strain>
    </source>
</reference>
<proteinExistence type="predicted"/>
<dbReference type="EMBL" id="NRSG01000153">
    <property type="protein sequence ID" value="MBK1660181.1"/>
    <property type="molecule type" value="Genomic_DNA"/>
</dbReference>
<keyword evidence="2" id="KW-0479">Metal-binding</keyword>
<evidence type="ECO:0000256" key="1">
    <source>
        <dbReference type="ARBA" id="ARBA00022722"/>
    </source>
</evidence>
<dbReference type="PANTHER" id="PTHR33146">
    <property type="entry name" value="ENDONUCLEASE 4"/>
    <property type="match status" value="1"/>
</dbReference>
<feature type="signal peptide" evidence="8">
    <location>
        <begin position="1"/>
        <end position="23"/>
    </location>
</feature>
<keyword evidence="4" id="KW-0378">Hydrolase</keyword>
<protein>
    <recommendedName>
        <fullName evidence="11">S1/P1 Nuclease</fullName>
    </recommendedName>
</protein>
<keyword evidence="6" id="KW-0325">Glycoprotein</keyword>
<evidence type="ECO:0000256" key="6">
    <source>
        <dbReference type="ARBA" id="ARBA00023180"/>
    </source>
</evidence>
<evidence type="ECO:0000256" key="3">
    <source>
        <dbReference type="ARBA" id="ARBA00022759"/>
    </source>
</evidence>
<name>A0ABS1D0V1_9PROT</name>
<dbReference type="InterPro" id="IPR008947">
    <property type="entry name" value="PLipase_C/P1_nuclease_dom_sf"/>
</dbReference>
<evidence type="ECO:0000256" key="7">
    <source>
        <dbReference type="SAM" id="MobiDB-lite"/>
    </source>
</evidence>
<feature type="region of interest" description="Disordered" evidence="7">
    <location>
        <begin position="84"/>
        <end position="103"/>
    </location>
</feature>
<dbReference type="Proteomes" id="UP000697995">
    <property type="component" value="Unassembled WGS sequence"/>
</dbReference>
<dbReference type="Gene3D" id="1.10.575.10">
    <property type="entry name" value="P1 Nuclease"/>
    <property type="match status" value="1"/>
</dbReference>
<dbReference type="Pfam" id="PF02265">
    <property type="entry name" value="S1-P1_nuclease"/>
    <property type="match status" value="1"/>
</dbReference>
<dbReference type="PANTHER" id="PTHR33146:SF10">
    <property type="entry name" value="STRAND-SPECIFIC NUCLEASE, PUTATIVE-RELATED"/>
    <property type="match status" value="1"/>
</dbReference>
<evidence type="ECO:0000256" key="5">
    <source>
        <dbReference type="ARBA" id="ARBA00023157"/>
    </source>
</evidence>
<evidence type="ECO:0000313" key="9">
    <source>
        <dbReference type="EMBL" id="MBK1660181.1"/>
    </source>
</evidence>
<dbReference type="CDD" id="cd11010">
    <property type="entry name" value="S1-P1_nuclease"/>
    <property type="match status" value="1"/>
</dbReference>
<organism evidence="9 10">
    <name type="scientific">Paracraurococcus ruber</name>
    <dbReference type="NCBI Taxonomy" id="77675"/>
    <lineage>
        <taxon>Bacteria</taxon>
        <taxon>Pseudomonadati</taxon>
        <taxon>Pseudomonadota</taxon>
        <taxon>Alphaproteobacteria</taxon>
        <taxon>Acetobacterales</taxon>
        <taxon>Roseomonadaceae</taxon>
        <taxon>Paracraurococcus</taxon>
    </lineage>
</organism>
<comment type="caution">
    <text evidence="9">The sequence shown here is derived from an EMBL/GenBank/DDBJ whole genome shotgun (WGS) entry which is preliminary data.</text>
</comment>
<keyword evidence="10" id="KW-1185">Reference proteome</keyword>
<sequence>MRRAWFLALLAALPFPLAAPALAWDATGHMLVAAIAYDRLTPAARARADALLRRNPDYESWTAGLPPSGRARAAFLQAATWPDDIKGRQGYDPRSEDPATPAATRITGYADRREHREWHFVDIPFSPDGLPVQGPPRSNAQVMITTARGVLAAADRTADARSYSLVWLLHLVGDIHQPLHAAERVTARHPKGDRGGNDVPVCTETCGHRLHSVWDEALGRNLPLDAILAKARALPAAPAASVARMDPAAWARESHALARDVVYAPPVRADGQPSQLTEAYMQRAEAVAASQAALAGARLASLLNAALK</sequence>
<evidence type="ECO:0000256" key="8">
    <source>
        <dbReference type="SAM" id="SignalP"/>
    </source>
</evidence>
<keyword evidence="1" id="KW-0540">Nuclease</keyword>
<evidence type="ECO:0000256" key="4">
    <source>
        <dbReference type="ARBA" id="ARBA00022801"/>
    </source>
</evidence>
<keyword evidence="8" id="KW-0732">Signal</keyword>
<evidence type="ECO:0008006" key="11">
    <source>
        <dbReference type="Google" id="ProtNLM"/>
    </source>
</evidence>
<evidence type="ECO:0000256" key="2">
    <source>
        <dbReference type="ARBA" id="ARBA00022723"/>
    </source>
</evidence>
<feature type="compositionally biased region" description="Basic and acidic residues" evidence="7">
    <location>
        <begin position="84"/>
        <end position="97"/>
    </location>
</feature>
<keyword evidence="3" id="KW-0255">Endonuclease</keyword>
<feature type="chain" id="PRO_5045362489" description="S1/P1 Nuclease" evidence="8">
    <location>
        <begin position="24"/>
        <end position="308"/>
    </location>
</feature>